<accession>A0AAN9KAB3</accession>
<protein>
    <submittedName>
        <fullName evidence="1">Uncharacterized protein</fullName>
    </submittedName>
</protein>
<organism evidence="1 2">
    <name type="scientific">Canavalia gladiata</name>
    <name type="common">Sword bean</name>
    <name type="synonym">Dolichos gladiatus</name>
    <dbReference type="NCBI Taxonomy" id="3824"/>
    <lineage>
        <taxon>Eukaryota</taxon>
        <taxon>Viridiplantae</taxon>
        <taxon>Streptophyta</taxon>
        <taxon>Embryophyta</taxon>
        <taxon>Tracheophyta</taxon>
        <taxon>Spermatophyta</taxon>
        <taxon>Magnoliopsida</taxon>
        <taxon>eudicotyledons</taxon>
        <taxon>Gunneridae</taxon>
        <taxon>Pentapetalae</taxon>
        <taxon>rosids</taxon>
        <taxon>fabids</taxon>
        <taxon>Fabales</taxon>
        <taxon>Fabaceae</taxon>
        <taxon>Papilionoideae</taxon>
        <taxon>50 kb inversion clade</taxon>
        <taxon>NPAAA clade</taxon>
        <taxon>indigoferoid/millettioid clade</taxon>
        <taxon>Phaseoleae</taxon>
        <taxon>Canavalia</taxon>
    </lineage>
</organism>
<comment type="caution">
    <text evidence="1">The sequence shown here is derived from an EMBL/GenBank/DDBJ whole genome shotgun (WGS) entry which is preliminary data.</text>
</comment>
<proteinExistence type="predicted"/>
<dbReference type="AlphaFoldDB" id="A0AAN9KAB3"/>
<dbReference type="Proteomes" id="UP001367508">
    <property type="component" value="Unassembled WGS sequence"/>
</dbReference>
<dbReference type="EMBL" id="JAYMYQ010000009">
    <property type="protein sequence ID" value="KAK7313830.1"/>
    <property type="molecule type" value="Genomic_DNA"/>
</dbReference>
<evidence type="ECO:0000313" key="2">
    <source>
        <dbReference type="Proteomes" id="UP001367508"/>
    </source>
</evidence>
<name>A0AAN9KAB3_CANGL</name>
<gene>
    <name evidence="1" type="ORF">VNO77_39032</name>
</gene>
<keyword evidence="2" id="KW-1185">Reference proteome</keyword>
<reference evidence="1 2" key="1">
    <citation type="submission" date="2024-01" db="EMBL/GenBank/DDBJ databases">
        <title>The genomes of 5 underutilized Papilionoideae crops provide insights into root nodulation and disease resistanc.</title>
        <authorList>
            <person name="Jiang F."/>
        </authorList>
    </citation>
    <scope>NUCLEOTIDE SEQUENCE [LARGE SCALE GENOMIC DNA]</scope>
    <source>
        <strain evidence="1">LVBAO_FW01</strain>
        <tissue evidence="1">Leaves</tissue>
    </source>
</reference>
<sequence length="82" mass="9060">MAGSLQILFCFGCSSDIGNYSRSGNGKFQNQAQITLGAVNFEVFQLVLVNLFWDPIGQGRKHIVLRLATETGSLQPDLDWLN</sequence>
<evidence type="ECO:0000313" key="1">
    <source>
        <dbReference type="EMBL" id="KAK7313830.1"/>
    </source>
</evidence>